<reference evidence="1" key="1">
    <citation type="submission" date="2021-01" db="EMBL/GenBank/DDBJ databases">
        <authorList>
            <person name="Corre E."/>
            <person name="Pelletier E."/>
            <person name="Niang G."/>
            <person name="Scheremetjew M."/>
            <person name="Finn R."/>
            <person name="Kale V."/>
            <person name="Holt S."/>
            <person name="Cochrane G."/>
            <person name="Meng A."/>
            <person name="Brown T."/>
            <person name="Cohen L."/>
        </authorList>
    </citation>
    <scope>NUCLEOTIDE SEQUENCE</scope>
    <source>
        <strain evidence="1">NIES-381</strain>
    </source>
</reference>
<proteinExistence type="predicted"/>
<dbReference type="EMBL" id="HBGA01024994">
    <property type="protein sequence ID" value="CAD8998180.1"/>
    <property type="molecule type" value="Transcribed_RNA"/>
</dbReference>
<dbReference type="AlphaFoldDB" id="A0A7S1I1M5"/>
<protein>
    <submittedName>
        <fullName evidence="1">Uncharacterized protein</fullName>
    </submittedName>
</protein>
<name>A0A7S1I1M5_9EUGL</name>
<organism evidence="1">
    <name type="scientific">Eutreptiella gymnastica</name>
    <dbReference type="NCBI Taxonomy" id="73025"/>
    <lineage>
        <taxon>Eukaryota</taxon>
        <taxon>Discoba</taxon>
        <taxon>Euglenozoa</taxon>
        <taxon>Euglenida</taxon>
        <taxon>Spirocuta</taxon>
        <taxon>Euglenophyceae</taxon>
        <taxon>Eutreptiales</taxon>
        <taxon>Eutreptiaceae</taxon>
        <taxon>Eutreptiella</taxon>
    </lineage>
</organism>
<evidence type="ECO:0000313" key="1">
    <source>
        <dbReference type="EMBL" id="CAD8998180.1"/>
    </source>
</evidence>
<sequence>MGEEVGLSGTAGSQAHWSRIHPSLPCISLPWRSLASALAYCFARSAAFWPTKGGGFPPLGLKGGCTGDVVTGTLGTSGGGLTVSAPNLTLSSNPTELVITRAVPTGWGVNCVMCFGVHFDQLANWSPT</sequence>
<accession>A0A7S1I1M5</accession>
<gene>
    <name evidence="1" type="ORF">EGYM00392_LOCUS9250</name>
</gene>